<feature type="region of interest" description="Disordered" evidence="1">
    <location>
        <begin position="1"/>
        <end position="99"/>
    </location>
</feature>
<organism evidence="2">
    <name type="scientific">Gibberella zeae</name>
    <name type="common">Wheat head blight fungus</name>
    <name type="synonym">Fusarium graminearum</name>
    <dbReference type="NCBI Taxonomy" id="5518"/>
    <lineage>
        <taxon>Eukaryota</taxon>
        <taxon>Fungi</taxon>
        <taxon>Dikarya</taxon>
        <taxon>Ascomycota</taxon>
        <taxon>Pezizomycotina</taxon>
        <taxon>Sordariomycetes</taxon>
        <taxon>Hypocreomycetidae</taxon>
        <taxon>Hypocreales</taxon>
        <taxon>Nectriaceae</taxon>
        <taxon>Fusarium</taxon>
    </lineage>
</organism>
<dbReference type="AlphaFoldDB" id="A0A4E9DBF5"/>
<sequence length="182" mass="19972">MTRYSHIYRSESSERQHYTAPWGALRSEAKPKNQFAPKGKKKKRRKKGRPKNAKKGHQGAATPSKTAWRRWRRGGVEEEEEGDSSHVGQGPSLASSAIKPEKPNAASISFCVVDLAEVVPGSSYARYAFSKATSSERSAFFGGIVVGVGVVTHCEEGAVWVRKELVVDEQLGKEPTKGIYVP</sequence>
<feature type="compositionally biased region" description="Basic residues" evidence="1">
    <location>
        <begin position="38"/>
        <end position="57"/>
    </location>
</feature>
<protein>
    <submittedName>
        <fullName evidence="2">Uncharacterized protein</fullName>
    </submittedName>
</protein>
<name>A0A4E9DBF5_GIBZA</name>
<evidence type="ECO:0000256" key="1">
    <source>
        <dbReference type="SAM" id="MobiDB-lite"/>
    </source>
</evidence>
<proteinExistence type="predicted"/>
<feature type="compositionally biased region" description="Basic and acidic residues" evidence="1">
    <location>
        <begin position="8"/>
        <end position="17"/>
    </location>
</feature>
<accession>A0A4E9DBF5</accession>
<evidence type="ECO:0000313" key="2">
    <source>
        <dbReference type="EMBL" id="VIO53939.1"/>
    </source>
</evidence>
<reference evidence="2" key="1">
    <citation type="submission" date="2019-04" db="EMBL/GenBank/DDBJ databases">
        <authorList>
            <person name="Melise S."/>
            <person name="Noan J."/>
            <person name="Okalmin O."/>
        </authorList>
    </citation>
    <scope>NUCLEOTIDE SEQUENCE</scope>
    <source>
        <strain evidence="2">FN9</strain>
    </source>
</reference>
<dbReference type="EMBL" id="CAAKMV010000077">
    <property type="protein sequence ID" value="VIO53939.1"/>
    <property type="molecule type" value="Genomic_DNA"/>
</dbReference>
<gene>
    <name evidence="2" type="ORF">FUG_LOCUS103968</name>
</gene>